<accession>A0A5M6DDL4</accession>
<evidence type="ECO:0000313" key="8">
    <source>
        <dbReference type="EMBL" id="KAA5544372.1"/>
    </source>
</evidence>
<evidence type="ECO:0000256" key="6">
    <source>
        <dbReference type="ARBA" id="ARBA00022837"/>
    </source>
</evidence>
<comment type="similarity">
    <text evidence="2">Belongs to the sulfatase family.</text>
</comment>
<evidence type="ECO:0000256" key="4">
    <source>
        <dbReference type="ARBA" id="ARBA00022729"/>
    </source>
</evidence>
<evidence type="ECO:0000259" key="7">
    <source>
        <dbReference type="Pfam" id="PF00884"/>
    </source>
</evidence>
<dbReference type="InterPro" id="IPR035874">
    <property type="entry name" value="IDS"/>
</dbReference>
<protein>
    <submittedName>
        <fullName evidence="8">Sulfatase</fullName>
    </submittedName>
</protein>
<evidence type="ECO:0000313" key="9">
    <source>
        <dbReference type="Proteomes" id="UP000324479"/>
    </source>
</evidence>
<dbReference type="InterPro" id="IPR017850">
    <property type="entry name" value="Alkaline_phosphatase_core_sf"/>
</dbReference>
<dbReference type="Gene3D" id="3.40.720.10">
    <property type="entry name" value="Alkaline Phosphatase, subunit A"/>
    <property type="match status" value="1"/>
</dbReference>
<keyword evidence="5" id="KW-0378">Hydrolase</keyword>
<reference evidence="8 9" key="1">
    <citation type="submission" date="2019-08" db="EMBL/GenBank/DDBJ databases">
        <authorList>
            <person name="Dhanesh K."/>
            <person name="Kumar G."/>
            <person name="Sasikala C."/>
            <person name="Venkata Ramana C."/>
        </authorList>
    </citation>
    <scope>NUCLEOTIDE SEQUENCE [LARGE SCALE GENOMIC DNA]</scope>
    <source>
        <strain evidence="8 9">JC645</strain>
    </source>
</reference>
<dbReference type="Pfam" id="PF00884">
    <property type="entry name" value="Sulfatase"/>
    <property type="match status" value="1"/>
</dbReference>
<dbReference type="GO" id="GO:0046872">
    <property type="term" value="F:metal ion binding"/>
    <property type="evidence" value="ECO:0007669"/>
    <property type="project" value="UniProtKB-KW"/>
</dbReference>
<keyword evidence="6" id="KW-0106">Calcium</keyword>
<sequence>MIRSLVVAGICLVGWLLFAVEGRTEETRRPNVLMICIDDLNDWVEPLGGHPQVQTPAMASLAQRGVVFTNAHCQSPLCNPSRTSLMLSLRPSTTGIYGLAPWFRRLDERRSTVSLPQHFKAAGYETYSGGKVYHGQHKNPGPGQQPEFDHWGPAGGTGVRPPQKLVPPTPAGNNPLVDWGVFDHEDSQKGDWIVADWATKTLREIPAEQPFFLSCGFFLPHVPCHVTQKWWDLYPDETLEMPTILEGDRDDCPPFSWFLHWRLPEPRITWLREKNEHRNLVRAYLASISFVDSQVQRVLDALAESPHADNTIICLWSDHGWHLGEKAISGKNTLWERSTRVPLIFAGPGIRPGRCEQPAELLDVYPTLAQLAGLPEPAAVEGVSLVPQIENTDTPRDRPAMTEHNPGNLGIRDVRYRFIRYADGSEELYDLRQDPHEHHNLISDVAHAAAADRLRAFIPPSIAPLAPGSAARILEKREDGWYWEGEKIDTDHPPMYTGNSFKKQAAEQ</sequence>
<keyword evidence="9" id="KW-1185">Reference proteome</keyword>
<dbReference type="PANTHER" id="PTHR45953">
    <property type="entry name" value="IDURONATE 2-SULFATASE"/>
    <property type="match status" value="1"/>
</dbReference>
<dbReference type="SUPFAM" id="SSF53649">
    <property type="entry name" value="Alkaline phosphatase-like"/>
    <property type="match status" value="1"/>
</dbReference>
<organism evidence="8 9">
    <name type="scientific">Roseiconus nitratireducens</name>
    <dbReference type="NCBI Taxonomy" id="2605748"/>
    <lineage>
        <taxon>Bacteria</taxon>
        <taxon>Pseudomonadati</taxon>
        <taxon>Planctomycetota</taxon>
        <taxon>Planctomycetia</taxon>
        <taxon>Pirellulales</taxon>
        <taxon>Pirellulaceae</taxon>
        <taxon>Roseiconus</taxon>
    </lineage>
</organism>
<proteinExistence type="inferred from homology"/>
<dbReference type="GO" id="GO:0005737">
    <property type="term" value="C:cytoplasm"/>
    <property type="evidence" value="ECO:0007669"/>
    <property type="project" value="TreeGrafter"/>
</dbReference>
<dbReference type="CDD" id="cd16030">
    <property type="entry name" value="iduronate-2-sulfatase"/>
    <property type="match status" value="1"/>
</dbReference>
<keyword evidence="3" id="KW-0479">Metal-binding</keyword>
<dbReference type="AlphaFoldDB" id="A0A5M6DDL4"/>
<dbReference type="GO" id="GO:0004423">
    <property type="term" value="F:iduronate-2-sulfatase activity"/>
    <property type="evidence" value="ECO:0007669"/>
    <property type="project" value="InterPro"/>
</dbReference>
<dbReference type="InterPro" id="IPR000917">
    <property type="entry name" value="Sulfatase_N"/>
</dbReference>
<evidence type="ECO:0000256" key="5">
    <source>
        <dbReference type="ARBA" id="ARBA00022801"/>
    </source>
</evidence>
<gene>
    <name evidence="8" type="ORF">FYK55_08470</name>
</gene>
<comment type="caution">
    <text evidence="8">The sequence shown here is derived from an EMBL/GenBank/DDBJ whole genome shotgun (WGS) entry which is preliminary data.</text>
</comment>
<keyword evidence="4" id="KW-0732">Signal</keyword>
<evidence type="ECO:0000256" key="3">
    <source>
        <dbReference type="ARBA" id="ARBA00022723"/>
    </source>
</evidence>
<dbReference type="RefSeq" id="WP_150075980.1">
    <property type="nucleotide sequence ID" value="NZ_VWOX01000004.1"/>
</dbReference>
<dbReference type="EMBL" id="VWOX01000004">
    <property type="protein sequence ID" value="KAA5544372.1"/>
    <property type="molecule type" value="Genomic_DNA"/>
</dbReference>
<comment type="cofactor">
    <cofactor evidence="1">
        <name>Ca(2+)</name>
        <dbReference type="ChEBI" id="CHEBI:29108"/>
    </cofactor>
</comment>
<feature type="domain" description="Sulfatase N-terminal" evidence="7">
    <location>
        <begin position="30"/>
        <end position="373"/>
    </location>
</feature>
<dbReference type="Proteomes" id="UP000324479">
    <property type="component" value="Unassembled WGS sequence"/>
</dbReference>
<dbReference type="PANTHER" id="PTHR45953:SF1">
    <property type="entry name" value="IDURONATE 2-SULFATASE"/>
    <property type="match status" value="1"/>
</dbReference>
<evidence type="ECO:0000256" key="1">
    <source>
        <dbReference type="ARBA" id="ARBA00001913"/>
    </source>
</evidence>
<evidence type="ECO:0000256" key="2">
    <source>
        <dbReference type="ARBA" id="ARBA00008779"/>
    </source>
</evidence>
<name>A0A5M6DDL4_9BACT</name>